<evidence type="ECO:0000256" key="4">
    <source>
        <dbReference type="ARBA" id="ARBA00016485"/>
    </source>
</evidence>
<evidence type="ECO:0000256" key="3">
    <source>
        <dbReference type="ARBA" id="ARBA00012732"/>
    </source>
</evidence>
<evidence type="ECO:0000256" key="5">
    <source>
        <dbReference type="ARBA" id="ARBA00022638"/>
    </source>
</evidence>
<dbReference type="InterPro" id="IPR002152">
    <property type="entry name" value="Glyco_hydro_23"/>
</dbReference>
<dbReference type="GeneID" id="109487744"/>
<keyword evidence="5" id="KW-0929">Antimicrobial</keyword>
<comment type="catalytic activity">
    <reaction evidence="1 7">
        <text>Hydrolysis of (1-&gt;4)-beta-linkages between N-acetylmuramic acid and N-acetyl-D-glucosamine residues in a peptidoglycan and between N-acetyl-D-glucosamine residues in chitodextrins.</text>
        <dbReference type="EC" id="3.2.1.17"/>
    </reaction>
</comment>
<dbReference type="GO" id="GO:0009253">
    <property type="term" value="P:peptidoglycan catabolic process"/>
    <property type="evidence" value="ECO:0007669"/>
    <property type="project" value="InterPro"/>
</dbReference>
<name>A0A6P5AYZ1_BRABE</name>
<reference evidence="10" key="1">
    <citation type="submission" date="2025-08" db="UniProtKB">
        <authorList>
            <consortium name="RefSeq"/>
        </authorList>
    </citation>
    <scope>IDENTIFICATION</scope>
    <source>
        <tissue evidence="10">Gonad</tissue>
    </source>
</reference>
<evidence type="ECO:0000256" key="6">
    <source>
        <dbReference type="ARBA" id="ARBA00022801"/>
    </source>
</evidence>
<evidence type="ECO:0000313" key="10">
    <source>
        <dbReference type="RefSeq" id="XP_019647366.1"/>
    </source>
</evidence>
<dbReference type="CDD" id="cd01021">
    <property type="entry name" value="GEWL"/>
    <property type="match status" value="1"/>
</dbReference>
<proteinExistence type="inferred from homology"/>
<evidence type="ECO:0000256" key="2">
    <source>
        <dbReference type="ARBA" id="ARBA00008902"/>
    </source>
</evidence>
<dbReference type="AlphaFoldDB" id="A0A6P5AYZ1"/>
<dbReference type="OrthoDB" id="10021790at2759"/>
<keyword evidence="5" id="KW-0081">Bacteriolytic enzyme</keyword>
<dbReference type="FunFam" id="1.10.530.10:FF:000026">
    <property type="entry name" value="Lysozyme g"/>
    <property type="match status" value="1"/>
</dbReference>
<keyword evidence="7" id="KW-0326">Glycosidase</keyword>
<keyword evidence="6 7" id="KW-0378">Hydrolase</keyword>
<dbReference type="KEGG" id="bbel:109487744"/>
<sequence length="178" mass="18905">MIVDTTGASAETSSQDGLGYSGVAASHQMASTDHSRLNYYRQQIFEAANAKNMDPAIIAAIISRETRAGAALAADGTGDHGNGFGLMQVDYRYHTPVGGPYSTEHIKQGTQILIDTINCVQQRHPSWTAEMALKGGISGYNAGCGNVQSYAGMDVDTTGDDYANDVVARAQWLKAHGF</sequence>
<dbReference type="GO" id="GO:0031640">
    <property type="term" value="P:killing of cells of another organism"/>
    <property type="evidence" value="ECO:0007669"/>
    <property type="project" value="UniProtKB-KW"/>
</dbReference>
<dbReference type="GO" id="GO:0005576">
    <property type="term" value="C:extracellular region"/>
    <property type="evidence" value="ECO:0007669"/>
    <property type="project" value="TreeGrafter"/>
</dbReference>
<dbReference type="InterPro" id="IPR023346">
    <property type="entry name" value="Lysozyme-like_dom_sf"/>
</dbReference>
<evidence type="ECO:0000256" key="1">
    <source>
        <dbReference type="ARBA" id="ARBA00000632"/>
    </source>
</evidence>
<dbReference type="GO" id="GO:0050830">
    <property type="term" value="P:defense response to Gram-positive bacterium"/>
    <property type="evidence" value="ECO:0007669"/>
    <property type="project" value="TreeGrafter"/>
</dbReference>
<accession>A0A6P5AYZ1</accession>
<evidence type="ECO:0000313" key="9">
    <source>
        <dbReference type="Proteomes" id="UP000515135"/>
    </source>
</evidence>
<protein>
    <recommendedName>
        <fullName evidence="4 7">Lysozyme g</fullName>
        <ecNumber evidence="3 7">3.2.1.17</ecNumber>
    </recommendedName>
</protein>
<dbReference type="PANTHER" id="PTHR31698:SF8">
    <property type="entry name" value="LYSOZYME G-RELATED"/>
    <property type="match status" value="1"/>
</dbReference>
<evidence type="ECO:0000256" key="8">
    <source>
        <dbReference type="PIRSR" id="PIRSR001065-1"/>
    </source>
</evidence>
<dbReference type="RefSeq" id="XP_019647366.1">
    <property type="nucleotide sequence ID" value="XM_019791807.1"/>
</dbReference>
<keyword evidence="9" id="KW-1185">Reference proteome</keyword>
<comment type="similarity">
    <text evidence="2 7">Belongs to the glycosyl hydrolase 23 family.</text>
</comment>
<organism evidence="9 10">
    <name type="scientific">Branchiostoma belcheri</name>
    <name type="common">Amphioxus</name>
    <dbReference type="NCBI Taxonomy" id="7741"/>
    <lineage>
        <taxon>Eukaryota</taxon>
        <taxon>Metazoa</taxon>
        <taxon>Chordata</taxon>
        <taxon>Cephalochordata</taxon>
        <taxon>Leptocardii</taxon>
        <taxon>Amphioxiformes</taxon>
        <taxon>Branchiostomatidae</taxon>
        <taxon>Branchiostoma</taxon>
    </lineage>
</organism>
<gene>
    <name evidence="10" type="primary">LOC109487744</name>
</gene>
<feature type="active site" evidence="8">
    <location>
        <position position="79"/>
    </location>
</feature>
<dbReference type="PANTHER" id="PTHR31698">
    <property type="entry name" value="LYSOZYME G FAMILY MEMBER"/>
    <property type="match status" value="1"/>
</dbReference>
<dbReference type="PRINTS" id="PR00749">
    <property type="entry name" value="LYSOZYMEG"/>
</dbReference>
<dbReference type="GO" id="GO:0003796">
    <property type="term" value="F:lysozyme activity"/>
    <property type="evidence" value="ECO:0007669"/>
    <property type="project" value="UniProtKB-UniRule"/>
</dbReference>
<evidence type="ECO:0000256" key="7">
    <source>
        <dbReference type="PIRNR" id="PIRNR001065"/>
    </source>
</evidence>
<dbReference type="SUPFAM" id="SSF53955">
    <property type="entry name" value="Lysozyme-like"/>
    <property type="match status" value="1"/>
</dbReference>
<feature type="active site" evidence="8">
    <location>
        <position position="65"/>
    </location>
</feature>
<dbReference type="PIRSF" id="PIRSF001065">
    <property type="entry name" value="Lysozyme_g"/>
    <property type="match status" value="1"/>
</dbReference>
<dbReference type="EC" id="3.2.1.17" evidence="3 7"/>
<dbReference type="Proteomes" id="UP000515135">
    <property type="component" value="Unplaced"/>
</dbReference>
<dbReference type="Gene3D" id="1.10.530.10">
    <property type="match status" value="1"/>
</dbReference>